<proteinExistence type="predicted"/>
<protein>
    <submittedName>
        <fullName evidence="1">Uncharacterized protein</fullName>
    </submittedName>
</protein>
<keyword evidence="2" id="KW-1185">Reference proteome</keyword>
<accession>A0A1L7T0L8</accession>
<dbReference type="VEuPathDB" id="FungiDB:FMAN_08710"/>
<sequence>MPVFEAARLPIAHHENEWPRIVDGQDQLQYCEYAVCALKGDSIGDVVLKSLWGQVLLSPYIYTIYTIPCLHQDPAFIPHYKILDQPFIKAHITDDPTPNGVPSLYPLNMSPTAFESAINKACETAVNNALNGLQEHIDSVVTTKVAAQRE</sequence>
<dbReference type="RefSeq" id="XP_041680230.1">
    <property type="nucleotide sequence ID" value="XM_041829470.1"/>
</dbReference>
<organism evidence="1 2">
    <name type="scientific">Fusarium mangiferae</name>
    <name type="common">Mango malformation disease fungus</name>
    <dbReference type="NCBI Taxonomy" id="192010"/>
    <lineage>
        <taxon>Eukaryota</taxon>
        <taxon>Fungi</taxon>
        <taxon>Dikarya</taxon>
        <taxon>Ascomycota</taxon>
        <taxon>Pezizomycotina</taxon>
        <taxon>Sordariomycetes</taxon>
        <taxon>Hypocreomycetidae</taxon>
        <taxon>Hypocreales</taxon>
        <taxon>Nectriaceae</taxon>
        <taxon>Fusarium</taxon>
        <taxon>Fusarium fujikuroi species complex</taxon>
    </lineage>
</organism>
<dbReference type="GeneID" id="65087970"/>
<gene>
    <name evidence="1" type="ORF">FMAN_08710</name>
</gene>
<evidence type="ECO:0000313" key="1">
    <source>
        <dbReference type="EMBL" id="CVK90262.1"/>
    </source>
</evidence>
<dbReference type="Proteomes" id="UP000184255">
    <property type="component" value="Unassembled WGS sequence"/>
</dbReference>
<comment type="caution">
    <text evidence="1">The sequence shown here is derived from an EMBL/GenBank/DDBJ whole genome shotgun (WGS) entry which is preliminary data.</text>
</comment>
<dbReference type="AlphaFoldDB" id="A0A1L7T0L8"/>
<dbReference type="EMBL" id="FCQH01000004">
    <property type="protein sequence ID" value="CVK90262.1"/>
    <property type="molecule type" value="Genomic_DNA"/>
</dbReference>
<name>A0A1L7T0L8_FUSMA</name>
<evidence type="ECO:0000313" key="2">
    <source>
        <dbReference type="Proteomes" id="UP000184255"/>
    </source>
</evidence>
<reference evidence="2" key="1">
    <citation type="journal article" date="2016" name="Genome Biol. Evol.">
        <title>Comparative 'omics' of the Fusarium fujikuroi species complex highlights differences in genetic potential and metabolite synthesis.</title>
        <authorList>
            <person name="Niehaus E.-M."/>
            <person name="Muensterkoetter M."/>
            <person name="Proctor R.H."/>
            <person name="Brown D.W."/>
            <person name="Sharon A."/>
            <person name="Idan Y."/>
            <person name="Oren-Young L."/>
            <person name="Sieber C.M."/>
            <person name="Novak O."/>
            <person name="Pencik A."/>
            <person name="Tarkowska D."/>
            <person name="Hromadova K."/>
            <person name="Freeman S."/>
            <person name="Maymon M."/>
            <person name="Elazar M."/>
            <person name="Youssef S.A."/>
            <person name="El-Shabrawy E.S.M."/>
            <person name="Shalaby A.B.A."/>
            <person name="Houterman P."/>
            <person name="Brock N.L."/>
            <person name="Burkhardt I."/>
            <person name="Tsavkelova E.A."/>
            <person name="Dickschat J.S."/>
            <person name="Galuszka P."/>
            <person name="Gueldener U."/>
            <person name="Tudzynski B."/>
        </authorList>
    </citation>
    <scope>NUCLEOTIDE SEQUENCE [LARGE SCALE GENOMIC DNA]</scope>
    <source>
        <strain evidence="2">MRC7560</strain>
    </source>
</reference>